<evidence type="ECO:0000256" key="3">
    <source>
        <dbReference type="ARBA" id="ARBA00022801"/>
    </source>
</evidence>
<dbReference type="GO" id="GO:0051793">
    <property type="term" value="P:medium-chain fatty acid catabolic process"/>
    <property type="evidence" value="ECO:0007669"/>
    <property type="project" value="TreeGrafter"/>
</dbReference>
<dbReference type="PIRSF" id="PIRSF005211">
    <property type="entry name" value="Ab_hydro_YheT"/>
    <property type="match status" value="1"/>
</dbReference>
<dbReference type="GO" id="GO:0047372">
    <property type="term" value="F:monoacylglycerol lipase activity"/>
    <property type="evidence" value="ECO:0007669"/>
    <property type="project" value="TreeGrafter"/>
</dbReference>
<evidence type="ECO:0000256" key="4">
    <source>
        <dbReference type="PIRSR" id="PIRSR005211-1"/>
    </source>
</evidence>
<dbReference type="AlphaFoldDB" id="A0A1L0GJZ7"/>
<comment type="similarity">
    <text evidence="1">Belongs to the AB hydrolase superfamily. AB hydrolase 4 family.</text>
</comment>
<proteinExistence type="inferred from homology"/>
<dbReference type="InterPro" id="IPR050960">
    <property type="entry name" value="AB_hydrolase_4_sf"/>
</dbReference>
<keyword evidence="2" id="KW-0719">Serine esterase</keyword>
<accession>A0A1L0GJZ7</accession>
<evidence type="ECO:0000256" key="1">
    <source>
        <dbReference type="ARBA" id="ARBA00010884"/>
    </source>
</evidence>
<dbReference type="InterPro" id="IPR000073">
    <property type="entry name" value="AB_hydrolase_1"/>
</dbReference>
<dbReference type="GO" id="GO:0008126">
    <property type="term" value="F:acetylesterase activity"/>
    <property type="evidence" value="ECO:0007669"/>
    <property type="project" value="TreeGrafter"/>
</dbReference>
<dbReference type="InterPro" id="IPR012020">
    <property type="entry name" value="ABHD4"/>
</dbReference>
<dbReference type="PANTHER" id="PTHR10794">
    <property type="entry name" value="ABHYDROLASE DOMAIN-CONTAINING PROTEIN"/>
    <property type="match status" value="1"/>
</dbReference>
<feature type="active site" description="Charge relay system" evidence="4">
    <location>
        <position position="391"/>
    </location>
</feature>
<dbReference type="InterPro" id="IPR000952">
    <property type="entry name" value="AB_hydrolase_4_CS"/>
</dbReference>
<keyword evidence="7" id="KW-1185">Reference proteome</keyword>
<dbReference type="Pfam" id="PF00561">
    <property type="entry name" value="Abhydrolase_1"/>
    <property type="match status" value="1"/>
</dbReference>
<dbReference type="Gene3D" id="3.40.50.1820">
    <property type="entry name" value="alpha/beta hydrolase"/>
    <property type="match status" value="1"/>
</dbReference>
<dbReference type="PROSITE" id="PS01133">
    <property type="entry name" value="UPF0017"/>
    <property type="match status" value="1"/>
</dbReference>
<feature type="active site" description="Charge relay system" evidence="4">
    <location>
        <position position="363"/>
    </location>
</feature>
<dbReference type="PANTHER" id="PTHR10794:SF44">
    <property type="entry name" value="MEDIUM-CHAIN FATTY ACID ETHYL ESTER SYNTHASE_ESTERASE 1-RELATED"/>
    <property type="match status" value="1"/>
</dbReference>
<dbReference type="OrthoDB" id="5954035at2759"/>
<protein>
    <submittedName>
        <fullName evidence="6">CIC11C00000004631</fullName>
    </submittedName>
</protein>
<sequence>MSGFWKWGFRASVNLHSNIDQSPKIADGVTFSDFLTNDLPIVNTKEKLWLNPLLFNGTLQTLYYAMHNSATEFLVYYGRELFTYKDKGKCSLDWIIPEPESKEEFQKLYKETLPADSPRLHPRTRFFTDAELKERSTHDQTSTDPICVVLHGLAGGSHEPLIRNLGKILKDSDVNWDVVVLNARGCCRTKITTGKLYNALSTDDVKDVIEEIQKRYPSRPIYAVGFSFGAVLLSNFLGVMGEEAKKMVKAAVVIGCPWDLGASARHLDGTLTGRYLFGPSLTEFLNKLIKSNLKELRVHEPEIFSEEIVNKAKAVKKTFEWDNIITCKTAGFDTVWDYYKAGSPQQRLPKVAVPTLIINSTDDPAVDDKLPIKEVEANPNLAMVETNLGGHLGFVKYSGDFWCVEVADDFFNLFYKVTK</sequence>
<evidence type="ECO:0000313" key="7">
    <source>
        <dbReference type="Proteomes" id="UP000182334"/>
    </source>
</evidence>
<gene>
    <name evidence="6" type="ORF">SAMEA4029010_CIC11G00000004631</name>
</gene>
<dbReference type="EMBL" id="LT635760">
    <property type="protein sequence ID" value="SGZ56517.1"/>
    <property type="molecule type" value="Genomic_DNA"/>
</dbReference>
<dbReference type="InterPro" id="IPR029058">
    <property type="entry name" value="AB_hydrolase_fold"/>
</dbReference>
<evidence type="ECO:0000259" key="5">
    <source>
        <dbReference type="Pfam" id="PF00561"/>
    </source>
</evidence>
<dbReference type="Proteomes" id="UP000182334">
    <property type="component" value="Chromosome V"/>
</dbReference>
<keyword evidence="3" id="KW-0378">Hydrolase</keyword>
<dbReference type="STRING" id="45354.A0A1L0GJZ7"/>
<evidence type="ECO:0000256" key="2">
    <source>
        <dbReference type="ARBA" id="ARBA00022487"/>
    </source>
</evidence>
<name>A0A1L0GJZ7_9ASCO</name>
<dbReference type="SUPFAM" id="SSF53474">
    <property type="entry name" value="alpha/beta-Hydrolases"/>
    <property type="match status" value="1"/>
</dbReference>
<organism evidence="6 7">
    <name type="scientific">Sungouiella intermedia</name>
    <dbReference type="NCBI Taxonomy" id="45354"/>
    <lineage>
        <taxon>Eukaryota</taxon>
        <taxon>Fungi</taxon>
        <taxon>Dikarya</taxon>
        <taxon>Ascomycota</taxon>
        <taxon>Saccharomycotina</taxon>
        <taxon>Pichiomycetes</taxon>
        <taxon>Metschnikowiaceae</taxon>
        <taxon>Sungouiella</taxon>
    </lineage>
</organism>
<feature type="domain" description="AB hydrolase-1" evidence="5">
    <location>
        <begin position="148"/>
        <end position="394"/>
    </location>
</feature>
<dbReference type="GO" id="GO:0051792">
    <property type="term" value="P:medium-chain fatty acid biosynthetic process"/>
    <property type="evidence" value="ECO:0007669"/>
    <property type="project" value="TreeGrafter"/>
</dbReference>
<reference evidence="6 7" key="1">
    <citation type="submission" date="2016-10" db="EMBL/GenBank/DDBJ databases">
        <authorList>
            <person name="de Groot N.N."/>
        </authorList>
    </citation>
    <scope>NUCLEOTIDE SEQUENCE [LARGE SCALE GENOMIC DNA]</scope>
    <source>
        <strain evidence="6 7">CBS 141442</strain>
    </source>
</reference>
<evidence type="ECO:0000313" key="6">
    <source>
        <dbReference type="EMBL" id="SGZ56517.1"/>
    </source>
</evidence>
<feature type="active site" description="Charge relay system" evidence="4">
    <location>
        <position position="227"/>
    </location>
</feature>